<dbReference type="OrthoDB" id="4485682at2759"/>
<protein>
    <submittedName>
        <fullName evidence="1">Uncharacterized protein</fullName>
    </submittedName>
</protein>
<keyword evidence="2" id="KW-1185">Reference proteome</keyword>
<gene>
    <name evidence="1" type="ORF">EYC80_005565</name>
</gene>
<dbReference type="PANTHER" id="PTHR37535:SF4">
    <property type="entry name" value="FLUG DOMAIN-CONTAINING PROTEIN"/>
    <property type="match status" value="1"/>
</dbReference>
<sequence length="126" mass="14494">MTYWTYVFYVDRLGKDTGFEDKLTSYCFRRGTANVVDSVILNAVRDQVMRYDPFTGVFNGAYINNIVRFNVQDAFLESEISDDGLIRTFTYMSIRCNPGVPKEVPIEMIKSLLAADSDVVDHVRRK</sequence>
<proteinExistence type="predicted"/>
<dbReference type="Pfam" id="PF11917">
    <property type="entry name" value="DUF3435"/>
    <property type="match status" value="1"/>
</dbReference>
<reference evidence="1 2" key="1">
    <citation type="submission" date="2019-06" db="EMBL/GenBank/DDBJ databases">
        <title>Genome Sequence of the Brown Rot Fungal Pathogen Monilinia laxa.</title>
        <authorList>
            <person name="De Miccolis Angelini R.M."/>
            <person name="Landi L."/>
            <person name="Abate D."/>
            <person name="Pollastro S."/>
            <person name="Romanazzi G."/>
            <person name="Faretra F."/>
        </authorList>
    </citation>
    <scope>NUCLEOTIDE SEQUENCE [LARGE SCALE GENOMIC DNA]</scope>
    <source>
        <strain evidence="1 2">Mlax316</strain>
    </source>
</reference>
<dbReference type="EMBL" id="VIGI01000003">
    <property type="protein sequence ID" value="KAB8302114.1"/>
    <property type="molecule type" value="Genomic_DNA"/>
</dbReference>
<dbReference type="InterPro" id="IPR021842">
    <property type="entry name" value="DUF3435"/>
</dbReference>
<evidence type="ECO:0000313" key="2">
    <source>
        <dbReference type="Proteomes" id="UP000326757"/>
    </source>
</evidence>
<dbReference type="PANTHER" id="PTHR37535">
    <property type="entry name" value="FLUG DOMAIN PROTEIN"/>
    <property type="match status" value="1"/>
</dbReference>
<dbReference type="Proteomes" id="UP000326757">
    <property type="component" value="Unassembled WGS sequence"/>
</dbReference>
<evidence type="ECO:0000313" key="1">
    <source>
        <dbReference type="EMBL" id="KAB8302114.1"/>
    </source>
</evidence>
<comment type="caution">
    <text evidence="1">The sequence shown here is derived from an EMBL/GenBank/DDBJ whole genome shotgun (WGS) entry which is preliminary data.</text>
</comment>
<dbReference type="AlphaFoldDB" id="A0A5N6KEG1"/>
<name>A0A5N6KEG1_MONLA</name>
<organism evidence="1 2">
    <name type="scientific">Monilinia laxa</name>
    <name type="common">Brown rot fungus</name>
    <name type="synonym">Sclerotinia laxa</name>
    <dbReference type="NCBI Taxonomy" id="61186"/>
    <lineage>
        <taxon>Eukaryota</taxon>
        <taxon>Fungi</taxon>
        <taxon>Dikarya</taxon>
        <taxon>Ascomycota</taxon>
        <taxon>Pezizomycotina</taxon>
        <taxon>Leotiomycetes</taxon>
        <taxon>Helotiales</taxon>
        <taxon>Sclerotiniaceae</taxon>
        <taxon>Monilinia</taxon>
    </lineage>
</organism>
<accession>A0A5N6KEG1</accession>